<dbReference type="SMART" id="SM00369">
    <property type="entry name" value="LRR_TYP"/>
    <property type="match status" value="4"/>
</dbReference>
<reference evidence="6" key="1">
    <citation type="submission" date="2020-01" db="EMBL/GenBank/DDBJ databases">
        <title>Genome Sequencing of Three Apophysomyces-Like Fungal Strains Confirms a Novel Fungal Genus in the Mucoromycota with divergent Burkholderia-like Endosymbiotic Bacteria.</title>
        <authorList>
            <person name="Stajich J.E."/>
            <person name="Macias A.M."/>
            <person name="Carter-House D."/>
            <person name="Lovett B."/>
            <person name="Kasson L.R."/>
            <person name="Berry K."/>
            <person name="Grigoriev I."/>
            <person name="Chang Y."/>
            <person name="Spatafora J."/>
            <person name="Kasson M.T."/>
        </authorList>
    </citation>
    <scope>NUCLEOTIDE SEQUENCE</scope>
    <source>
        <strain evidence="6">NRRL A-21654</strain>
    </source>
</reference>
<dbReference type="OrthoDB" id="676979at2759"/>
<evidence type="ECO:0000256" key="3">
    <source>
        <dbReference type="ARBA" id="ARBA00022614"/>
    </source>
</evidence>
<keyword evidence="7" id="KW-1185">Reference proteome</keyword>
<protein>
    <submittedName>
        <fullName evidence="6">Uncharacterized protein</fullName>
    </submittedName>
</protein>
<dbReference type="EMBL" id="JABAYA010000017">
    <property type="protein sequence ID" value="KAF7730270.1"/>
    <property type="molecule type" value="Genomic_DNA"/>
</dbReference>
<dbReference type="PROSITE" id="PS51450">
    <property type="entry name" value="LRR"/>
    <property type="match status" value="2"/>
</dbReference>
<keyword evidence="4" id="KW-0677">Repeat</keyword>
<feature type="compositionally biased region" description="Polar residues" evidence="5">
    <location>
        <begin position="74"/>
        <end position="86"/>
    </location>
</feature>
<accession>A0A8H7ERY4</accession>
<dbReference type="InterPro" id="IPR001611">
    <property type="entry name" value="Leu-rich_rpt"/>
</dbReference>
<evidence type="ECO:0000256" key="2">
    <source>
        <dbReference type="ARBA" id="ARBA00022490"/>
    </source>
</evidence>
<evidence type="ECO:0000256" key="5">
    <source>
        <dbReference type="SAM" id="MobiDB-lite"/>
    </source>
</evidence>
<dbReference type="InterPro" id="IPR032675">
    <property type="entry name" value="LRR_dom_sf"/>
</dbReference>
<keyword evidence="2" id="KW-0963">Cytoplasm</keyword>
<dbReference type="GO" id="GO:0005737">
    <property type="term" value="C:cytoplasm"/>
    <property type="evidence" value="ECO:0007669"/>
    <property type="project" value="UniProtKB-SubCell"/>
</dbReference>
<evidence type="ECO:0000256" key="1">
    <source>
        <dbReference type="ARBA" id="ARBA00004496"/>
    </source>
</evidence>
<comment type="caution">
    <text evidence="6">The sequence shown here is derived from an EMBL/GenBank/DDBJ whole genome shotgun (WGS) entry which is preliminary data.</text>
</comment>
<feature type="compositionally biased region" description="Low complexity" evidence="5">
    <location>
        <begin position="621"/>
        <end position="630"/>
    </location>
</feature>
<keyword evidence="3" id="KW-0433">Leucine-rich repeat</keyword>
<dbReference type="SMART" id="SM00365">
    <property type="entry name" value="LRR_SD22"/>
    <property type="match status" value="4"/>
</dbReference>
<dbReference type="SUPFAM" id="SSF52075">
    <property type="entry name" value="Outer arm dynein light chain 1"/>
    <property type="match status" value="1"/>
</dbReference>
<dbReference type="Pfam" id="PF13855">
    <property type="entry name" value="LRR_8"/>
    <property type="match status" value="1"/>
</dbReference>
<feature type="region of interest" description="Disordered" evidence="5">
    <location>
        <begin position="600"/>
        <end position="655"/>
    </location>
</feature>
<proteinExistence type="predicted"/>
<evidence type="ECO:0000313" key="6">
    <source>
        <dbReference type="EMBL" id="KAF7730270.1"/>
    </source>
</evidence>
<organism evidence="6 7">
    <name type="scientific">Apophysomyces ossiformis</name>
    <dbReference type="NCBI Taxonomy" id="679940"/>
    <lineage>
        <taxon>Eukaryota</taxon>
        <taxon>Fungi</taxon>
        <taxon>Fungi incertae sedis</taxon>
        <taxon>Mucoromycota</taxon>
        <taxon>Mucoromycotina</taxon>
        <taxon>Mucoromycetes</taxon>
        <taxon>Mucorales</taxon>
        <taxon>Mucorineae</taxon>
        <taxon>Mucoraceae</taxon>
        <taxon>Apophysomyces</taxon>
    </lineage>
</organism>
<dbReference type="InterPro" id="IPR003591">
    <property type="entry name" value="Leu-rich_rpt_typical-subtyp"/>
</dbReference>
<dbReference type="Gene3D" id="3.80.10.10">
    <property type="entry name" value="Ribonuclease Inhibitor"/>
    <property type="match status" value="1"/>
</dbReference>
<dbReference type="PANTHER" id="PTHR15454:SF69">
    <property type="entry name" value="SERINE_THREONINE-PROTEIN KINASE 11-INTERACTING PROTEIN"/>
    <property type="match status" value="1"/>
</dbReference>
<comment type="subcellular location">
    <subcellularLocation>
        <location evidence="1">Cytoplasm</location>
    </subcellularLocation>
</comment>
<dbReference type="Proteomes" id="UP000605846">
    <property type="component" value="Unassembled WGS sequence"/>
</dbReference>
<feature type="compositionally biased region" description="Basic and acidic residues" evidence="5">
    <location>
        <begin position="600"/>
        <end position="610"/>
    </location>
</feature>
<sequence length="685" mass="75487">MATPVPGEQFIRTLRHYLDINESRLLGTIPPVPAIPESLASVKEKSNGGTTTSSFANAVSSLLGGVPSLRRRSLNNPPTGNNEPVLSSNQSVRSSSTPASLYGVQIPYMSLLAAASPNATALSMIPYMPPRSSLTLDIHHLYFLLVQFEHIGLDIGDPALLGEIPEGGVVETETTQTGGKAPSILSVGSMASTMSTLSLSTGWNAWQRRTQKTQSNTRPLHEDITHIYDFLSKITALKLHMSLQIDAASGTTRSGQRTIAGYEHPLPQDESVILSLSAFKHLEFLELTNIHPRLIDGWPELQKSLSSLVIKGAGVEDAAEVLEGVVNEGYERKKSRPEEKTEGRWKKLKMLSLVDNNLTTLDAEPLQHIRALTHLNLSSNLLIDVPAALASLYNLQSLNLSHNMISFITGINTVLGNIHELDLRGNRLTLLAGLDRLYALERVDLRDNRIEDGAEVGRLTSLPNIEDIWVEGNPFTILQPDYRVNLFTSFKACDIDIQLDGTKPSFVERRRVNAATVKDNYQAPAATVAAEQPQAGATWEEAKEANKMKAEAVSTPVKKIAKAKPKTTKRVVKLGKVEDEAEQVSEPSEDGRHLHRLAELEKAVKTESLGRKSTKRRSRSSRSPTGSVKSLGRDRRRSASPAFDPTNDEFRRRIEAMRREAGTEWLRVLQEMNIEGPKEENNDQQ</sequence>
<feature type="region of interest" description="Disordered" evidence="5">
    <location>
        <begin position="68"/>
        <end position="94"/>
    </location>
</feature>
<gene>
    <name evidence="6" type="ORF">EC973_002513</name>
</gene>
<dbReference type="AlphaFoldDB" id="A0A8H7ERY4"/>
<evidence type="ECO:0000256" key="4">
    <source>
        <dbReference type="ARBA" id="ARBA00022737"/>
    </source>
</evidence>
<dbReference type="PANTHER" id="PTHR15454">
    <property type="entry name" value="NISCHARIN RELATED"/>
    <property type="match status" value="1"/>
</dbReference>
<name>A0A8H7ERY4_9FUNG</name>
<evidence type="ECO:0000313" key="7">
    <source>
        <dbReference type="Proteomes" id="UP000605846"/>
    </source>
</evidence>